<evidence type="ECO:0000313" key="4">
    <source>
        <dbReference type="EMBL" id="KAA8663464.1"/>
    </source>
</evidence>
<dbReference type="InterPro" id="IPR007450">
    <property type="entry name" value="BamE_dom"/>
</dbReference>
<comment type="caution">
    <text evidence="4">The sequence shown here is derived from an EMBL/GenBank/DDBJ whole genome shotgun (WGS) entry which is preliminary data.</text>
</comment>
<dbReference type="Gene3D" id="3.30.1450.10">
    <property type="match status" value="1"/>
</dbReference>
<dbReference type="Proteomes" id="UP000322521">
    <property type="component" value="Unassembled WGS sequence"/>
</dbReference>
<dbReference type="InterPro" id="IPR037873">
    <property type="entry name" value="BamE-like"/>
</dbReference>
<dbReference type="EMBL" id="VXJS01000034">
    <property type="protein sequence ID" value="KAA8663464.1"/>
    <property type="molecule type" value="Genomic_DNA"/>
</dbReference>
<dbReference type="GO" id="GO:0019867">
    <property type="term" value="C:outer membrane"/>
    <property type="evidence" value="ECO:0007669"/>
    <property type="project" value="InterPro"/>
</dbReference>
<protein>
    <submittedName>
        <fullName evidence="4">Outer membrane protein assembly factor BamE</fullName>
    </submittedName>
</protein>
<keyword evidence="1" id="KW-0732">Signal</keyword>
<dbReference type="OrthoDB" id="7063404at2"/>
<evidence type="ECO:0000256" key="1">
    <source>
        <dbReference type="ARBA" id="ARBA00022729"/>
    </source>
</evidence>
<reference evidence="4 5" key="1">
    <citation type="submission" date="2019-09" db="EMBL/GenBank/DDBJ databases">
        <title>Draft genome sequence of various Type strains from the CCUG.</title>
        <authorList>
            <person name="Pineiro-Iglesias B."/>
            <person name="Tunovic T."/>
            <person name="Unosson C."/>
            <person name="Inganas E."/>
            <person name="Ohlen M."/>
            <person name="Cardew S."/>
            <person name="Jensie-Markopoulos S."/>
            <person name="Salva-Serra F."/>
            <person name="Jaen-Luchoro D."/>
            <person name="Karlsson R."/>
            <person name="Svensson-Stadler L."/>
            <person name="Chun J."/>
            <person name="Moore E."/>
        </authorList>
    </citation>
    <scope>NUCLEOTIDE SEQUENCE [LARGE SCALE GENOMIC DNA]</scope>
    <source>
        <strain evidence="4 5">CCUG 56969T</strain>
    </source>
</reference>
<accession>A0A5M9N128</accession>
<evidence type="ECO:0000256" key="2">
    <source>
        <dbReference type="ARBA" id="ARBA00023136"/>
    </source>
</evidence>
<evidence type="ECO:0000259" key="3">
    <source>
        <dbReference type="Pfam" id="PF04355"/>
    </source>
</evidence>
<dbReference type="Pfam" id="PF04355">
    <property type="entry name" value="BamE"/>
    <property type="match status" value="1"/>
</dbReference>
<feature type="domain" description="Outer membrane protein assembly factor BamE" evidence="3">
    <location>
        <begin position="1"/>
        <end position="60"/>
    </location>
</feature>
<sequence length="96" mass="11061">MTKQKVMGVLGTPKRTDVNDERERWYYWNSTQVGLASVDNEMLSSDKISVTFKGGKLTKWGAQNYMDDVMESQQKLLESTLNKPIRVEQTIITKDE</sequence>
<keyword evidence="5" id="KW-1185">Reference proteome</keyword>
<keyword evidence="2" id="KW-0472">Membrane</keyword>
<dbReference type="AlphaFoldDB" id="A0A5M9N128"/>
<evidence type="ECO:0000313" key="5">
    <source>
        <dbReference type="Proteomes" id="UP000322521"/>
    </source>
</evidence>
<proteinExistence type="predicted"/>
<organism evidence="4 5">
    <name type="scientific">Vibrio gigantis</name>
    <dbReference type="NCBI Taxonomy" id="296199"/>
    <lineage>
        <taxon>Bacteria</taxon>
        <taxon>Pseudomonadati</taxon>
        <taxon>Pseudomonadota</taxon>
        <taxon>Gammaproteobacteria</taxon>
        <taxon>Vibrionales</taxon>
        <taxon>Vibrionaceae</taxon>
        <taxon>Vibrio</taxon>
    </lineage>
</organism>
<gene>
    <name evidence="4" type="primary">bamE</name>
    <name evidence="4" type="ORF">F4W18_25650</name>
</gene>
<name>A0A5M9N128_9VIBR</name>